<sequence length="54" mass="5726">ESCFSTSLNPAAPPPTQGSPFRSISPVVRILNSPLIHMDIYLGLSSHLGFDVSA</sequence>
<name>A0A5K3FGB4_MESCO</name>
<feature type="region of interest" description="Disordered" evidence="1">
    <location>
        <begin position="1"/>
        <end position="21"/>
    </location>
</feature>
<accession>A0A5K3FGB4</accession>
<proteinExistence type="predicted"/>
<organism evidence="2">
    <name type="scientific">Mesocestoides corti</name>
    <name type="common">Flatworm</name>
    <dbReference type="NCBI Taxonomy" id="53468"/>
    <lineage>
        <taxon>Eukaryota</taxon>
        <taxon>Metazoa</taxon>
        <taxon>Spiralia</taxon>
        <taxon>Lophotrochozoa</taxon>
        <taxon>Platyhelminthes</taxon>
        <taxon>Cestoda</taxon>
        <taxon>Eucestoda</taxon>
        <taxon>Cyclophyllidea</taxon>
        <taxon>Mesocestoididae</taxon>
        <taxon>Mesocestoides</taxon>
    </lineage>
</organism>
<protein>
    <submittedName>
        <fullName evidence="2">Ovule protein</fullName>
    </submittedName>
</protein>
<dbReference type="AlphaFoldDB" id="A0A5K3FGB4"/>
<evidence type="ECO:0000256" key="1">
    <source>
        <dbReference type="SAM" id="MobiDB-lite"/>
    </source>
</evidence>
<reference evidence="2" key="1">
    <citation type="submission" date="2019-11" db="UniProtKB">
        <authorList>
            <consortium name="WormBaseParasite"/>
        </authorList>
    </citation>
    <scope>IDENTIFICATION</scope>
</reference>
<evidence type="ECO:0000313" key="2">
    <source>
        <dbReference type="WBParaSite" id="MCU_008145-RA"/>
    </source>
</evidence>
<dbReference type="WBParaSite" id="MCU_008145-RA">
    <property type="protein sequence ID" value="MCU_008145-RA"/>
    <property type="gene ID" value="MCU_008145"/>
</dbReference>